<dbReference type="EMBL" id="CANI01000039">
    <property type="protein sequence ID" value="CCM78816.1"/>
    <property type="molecule type" value="Genomic_DNA"/>
</dbReference>
<evidence type="ECO:0000256" key="2">
    <source>
        <dbReference type="SAM" id="Phobius"/>
    </source>
</evidence>
<proteinExistence type="inferred from homology"/>
<dbReference type="PANTHER" id="PTHR18964">
    <property type="entry name" value="ROK (REPRESSOR, ORF, KINASE) FAMILY"/>
    <property type="match status" value="1"/>
</dbReference>
<keyword evidence="4" id="KW-1185">Reference proteome</keyword>
<keyword evidence="2" id="KW-1133">Transmembrane helix</keyword>
<reference evidence="3 4" key="1">
    <citation type="journal article" date="2013" name="Genome Announc.">
        <title>Draft Genome Sequence of Rhizobium mesoamericanum STM3625, a Nitrogen-Fixing Symbiont of Mimosa pudica Isolated in French Guiana (South America).</title>
        <authorList>
            <person name="Moulin L."/>
            <person name="Mornico D."/>
            <person name="Melkonian R."/>
            <person name="Klonowska A."/>
        </authorList>
    </citation>
    <scope>NUCLEOTIDE SEQUENCE [LARGE SCALE GENOMIC DNA]</scope>
    <source>
        <strain evidence="3 4">STM3625</strain>
    </source>
</reference>
<gene>
    <name evidence="3" type="ORF">BN77_p11511</name>
</gene>
<comment type="similarity">
    <text evidence="1">Belongs to the ROK (NagC/XylR) family.</text>
</comment>
<dbReference type="Pfam" id="PF00480">
    <property type="entry name" value="ROK"/>
    <property type="match status" value="1"/>
</dbReference>
<dbReference type="AlphaFoldDB" id="K0PQB1"/>
<evidence type="ECO:0000313" key="3">
    <source>
        <dbReference type="EMBL" id="CCM78816.1"/>
    </source>
</evidence>
<protein>
    <submittedName>
        <fullName evidence="3">Transcriptional regulator ROK family</fullName>
    </submittedName>
</protein>
<dbReference type="eggNOG" id="COG1940">
    <property type="taxonomic scope" value="Bacteria"/>
</dbReference>
<evidence type="ECO:0000313" key="4">
    <source>
        <dbReference type="Proteomes" id="UP000009319"/>
    </source>
</evidence>
<feature type="transmembrane region" description="Helical" evidence="2">
    <location>
        <begin position="157"/>
        <end position="177"/>
    </location>
</feature>
<keyword evidence="2" id="KW-0812">Transmembrane</keyword>
<evidence type="ECO:0000256" key="1">
    <source>
        <dbReference type="ARBA" id="ARBA00006479"/>
    </source>
</evidence>
<dbReference type="InterPro" id="IPR043129">
    <property type="entry name" value="ATPase_NBD"/>
</dbReference>
<sequence length="333" mass="34177">MSNISTIASGLRQANRNHRADGANAVPGVVVGVDLGGTKVLAGLADLQGRILATAEEPTEHGAEAPVLKQIPRMVLSLLERHRDRGPLRKVVVGVPSAVSPLTGLASLSPHLAVPADRPLASLLAQSLPCPVVVENDVNLAAFAEATLGKGRDRDSLAFIAFGTGVGMGLVVGGTLFRGHHGRAGELGLLPLGADPHQTARKVRAGLFEDQVDSPAVRSLYGDGTVPVSEIFARAARGDGEAADVIDTLAKSASVGIASVQVLFDPALIVLGGGIGSRREFVEAVARHMDALLPFAAQIEATGIGPQAGMLGALMLSLSDLAIIESTAQEVAR</sequence>
<organism evidence="3 4">
    <name type="scientific">Rhizobium mesoamericanum STM3625</name>
    <dbReference type="NCBI Taxonomy" id="1211777"/>
    <lineage>
        <taxon>Bacteria</taxon>
        <taxon>Pseudomonadati</taxon>
        <taxon>Pseudomonadota</taxon>
        <taxon>Alphaproteobacteria</taxon>
        <taxon>Hyphomicrobiales</taxon>
        <taxon>Rhizobiaceae</taxon>
        <taxon>Rhizobium/Agrobacterium group</taxon>
        <taxon>Rhizobium</taxon>
    </lineage>
</organism>
<accession>K0PQB1</accession>
<dbReference type="PANTHER" id="PTHR18964:SF149">
    <property type="entry name" value="BIFUNCTIONAL UDP-N-ACETYLGLUCOSAMINE 2-EPIMERASE_N-ACETYLMANNOSAMINE KINASE"/>
    <property type="match status" value="1"/>
</dbReference>
<comment type="caution">
    <text evidence="3">The sequence shown here is derived from an EMBL/GenBank/DDBJ whole genome shotgun (WGS) entry which is preliminary data.</text>
</comment>
<dbReference type="HOGENOM" id="CLU_036604_0_1_5"/>
<dbReference type="InterPro" id="IPR000600">
    <property type="entry name" value="ROK"/>
</dbReference>
<name>K0PQB1_9HYPH</name>
<dbReference type="Proteomes" id="UP000009319">
    <property type="component" value="Unassembled WGS sequence"/>
</dbReference>
<dbReference type="RefSeq" id="WP_007538130.1">
    <property type="nucleotide sequence ID" value="NZ_HF536773.1"/>
</dbReference>
<dbReference type="STRING" id="1211777.BN77_p11511"/>
<keyword evidence="2" id="KW-0472">Membrane</keyword>
<dbReference type="SUPFAM" id="SSF53067">
    <property type="entry name" value="Actin-like ATPase domain"/>
    <property type="match status" value="1"/>
</dbReference>
<dbReference type="Gene3D" id="3.30.420.40">
    <property type="match status" value="2"/>
</dbReference>